<dbReference type="SMART" id="SM01360">
    <property type="entry name" value="A2M"/>
    <property type="match status" value="1"/>
</dbReference>
<dbReference type="Gene3D" id="2.60.40.1930">
    <property type="match status" value="1"/>
</dbReference>
<feature type="domain" description="Alpha-2-macroglobulin bait region" evidence="6">
    <location>
        <begin position="955"/>
        <end position="1099"/>
    </location>
</feature>
<dbReference type="Pfam" id="PF11974">
    <property type="entry name" value="bMG3"/>
    <property type="match status" value="1"/>
</dbReference>
<reference evidence="8 9" key="1">
    <citation type="submission" date="2017-12" db="EMBL/GenBank/DDBJ databases">
        <title>Anaerobic carbon monoxide metabolism by Pleomorphomonas carboxyditropha sp. nov., a new mesophilic hydrogenogenic carboxidotroph.</title>
        <authorList>
            <person name="Esquivel-Elizondo S."/>
            <person name="Krajmalnik-Brown R."/>
        </authorList>
    </citation>
    <scope>NUCLEOTIDE SEQUENCE [LARGE SCALE GENOMIC DNA]</scope>
    <source>
        <strain evidence="8 9">R5-392</strain>
    </source>
</reference>
<dbReference type="GO" id="GO:0004866">
    <property type="term" value="F:endopeptidase inhibitor activity"/>
    <property type="evidence" value="ECO:0007669"/>
    <property type="project" value="InterPro"/>
</dbReference>
<proteinExistence type="inferred from homology"/>
<dbReference type="InterPro" id="IPR002890">
    <property type="entry name" value="MG2"/>
</dbReference>
<sequence length="1825" mass="195858">MVSVRRFARLLALVCLSSAGLALAVPGEAAERRAVITEGGDYFGEDIETLKGVELGDCEAACVADDRCVAFTYNTKAQWCFKKGTVGDLRVFAGAVAGRIVTSEATDPALADTRREELGFIGQSYIDDARQLEGAIADEPAEGNLDKLLAASDKAIDADDHLKAAQNLRKAIRLDPDRNDLWWRYSDEAILVPDDNEQRSTFLQESTAAAINAYLRAADADQQVAALNSLANSFVTRENWALGIKTLRRRLALQDDPDWRAAFDDWIAQHGFRVADNSVDTQSSTPRICVAFSDPIARNDPSITGYFAVDGGEQLEIEAEDNQICAAGVEYGNRYHVTIRKGLPAKDGEESLNKTVELDIYVRDRDPSVRFVGKAYVLPKTPNATIPVVSVNVDTLDARVLKIGDRNLVNAIGQDRFLSQLDKWSADAVAERDGREVWSGQIAVKRDTNREVTTAVPVSELVKTLEPGVYALVVRDVNKKEQWSADATQWFVVSDLGLATMTGNDGLHVVIRALSDAKAVAGVELKLIANDNDILGSATTDDQGYARFDAGLVKGTGGAAPQLLLATKDGDFAFLNLQKAAFDLTDRGVEGRDPPKPVDVFMTTERGVYRPGETVNLTVLARDPAAAALPDLPLTLVVSRPDGNEFIRRLAADEGAGGRDLSFDLPGAAQRGVWRAAAYTDPKADALQEVTFKVEDFQPERIDFAVKTDATLLHVGESVDATLHADWLYGAPAVGLAIEGEVYVTPAADIPSAPGYRFGLADDEFTSAVQEVQSDGTDDNGDAAVTLTTPEVADTTRPLQAAVHVRVLDTNGRPVERRMTLPVSTGHERIGVRPLFDGSVEEGGNAAFDVAVLDADYAKIGAKDLSWTLSRVYTDYQWYQSDGSWDYHAIKTTTRIADGKLDVDPGQPARIEARVEWGEYQLTITSADGALIPVSTSFEAGWYVPTTSEETPDLLKITLDKPRYAIGDTLKAHIEPRFAGVAVVSVVDDRLIAMKTVEVPAGGSTIELPVTADWGPGAYVTASLLRPLDLAEKRMPSRALGLAWAGVDPGERLLGVAIDAPMDMRPQTDLAVAVKVDGVKAGEEAYVTIAAVDVGILNLTEFKPPAPGDWYFAQRRLGIEFRDLYGQLIDTTLGALGEVRTGGDGGGISKLMGPPPTERLVAFFQGVTKVGADGFARASFKMPDFNGTVKVMAVAWSKTGIGHASRDVLVRDPVVIQASLPNFLAPGDRSRLALDFTHVEGPTGDFSLDVTAAGDLVAVDETLAKAKVSLPEKGKARVLIPITGKAVGDETITAALTAPDGTVFTKTLTLGVRDNEPTVTRVSDISLKPGSGELKLTADLFSGLKPVTGVATVTVGTVAGIDLPGLVHALDKYPYGCSEQITSRALPLVYLDDVILAAGLAGEAPVRERVQKAIDALLVNQGSDGSFGLWGPGSEDLWLNAYVTDFLTRAKEKGYTVPPLAYDMAVSNLKNRVAYASDFTDGGEDVAYALYVLARNGRASIGDLRFFAETKLDSFGTPLARAQLGAALALYGDSQKASGAFRSSLDLLEEGRDGARLWRADYGSDLRDGAAVLALASESKLSTFDYQGLSREVGKLYKASTYTSTQEQAWMLLAAHAMLKDGMKPELDVGGDRHDGVFTAKYLIDDVEKGLAVKNVGKTTIDARVTVMGTPETPEPAGGNGYALTRSYYDLDGNEIDPSAVKLGDRMVVVLAVTSTQSGWARLVLNDPLPAGFAIDNPSLVRAGDVAALDWLAPLDNAAHTEYQTDRFTVAFDLKDTTEFQFAYMARAIAPGSFNLPAATLEDMYRPERQARTGAGHVEVIGPLQ</sequence>
<dbReference type="InterPro" id="IPR021868">
    <property type="entry name" value="Alpha_2_Macroglob_MG3"/>
</dbReference>
<keyword evidence="2 5" id="KW-0732">Signal</keyword>
<feature type="domain" description="Alpha-2-macroglobulin" evidence="7">
    <location>
        <begin position="1161"/>
        <end position="1250"/>
    </location>
</feature>
<dbReference type="Pfam" id="PF07703">
    <property type="entry name" value="A2M_BRD"/>
    <property type="match status" value="1"/>
</dbReference>
<dbReference type="Pfam" id="PF00024">
    <property type="entry name" value="PAN_1"/>
    <property type="match status" value="1"/>
</dbReference>
<dbReference type="Gene3D" id="1.50.10.20">
    <property type="match status" value="1"/>
</dbReference>
<dbReference type="Pfam" id="PF17973">
    <property type="entry name" value="bMG10"/>
    <property type="match status" value="1"/>
</dbReference>
<dbReference type="InterPro" id="IPR051802">
    <property type="entry name" value="YfhM-like"/>
</dbReference>
<dbReference type="Pfam" id="PF17972">
    <property type="entry name" value="bMG5"/>
    <property type="match status" value="1"/>
</dbReference>
<dbReference type="Pfam" id="PF21142">
    <property type="entry name" value="A2M_bMG2"/>
    <property type="match status" value="1"/>
</dbReference>
<dbReference type="InterPro" id="IPR000177">
    <property type="entry name" value="Apple"/>
</dbReference>
<dbReference type="GO" id="GO:0006508">
    <property type="term" value="P:proteolysis"/>
    <property type="evidence" value="ECO:0007669"/>
    <property type="project" value="InterPro"/>
</dbReference>
<dbReference type="InterPro" id="IPR001599">
    <property type="entry name" value="Macroglobln_a2"/>
</dbReference>
<dbReference type="CDD" id="cd01100">
    <property type="entry name" value="APPLE_Factor_XI_like"/>
    <property type="match status" value="1"/>
</dbReference>
<feature type="signal peptide" evidence="5">
    <location>
        <begin position="1"/>
        <end position="24"/>
    </location>
</feature>
<dbReference type="CDD" id="cd02891">
    <property type="entry name" value="A2M_like"/>
    <property type="match status" value="1"/>
</dbReference>
<evidence type="ECO:0000313" key="8">
    <source>
        <dbReference type="EMBL" id="PKR91235.1"/>
    </source>
</evidence>
<comment type="caution">
    <text evidence="8">The sequence shown here is derived from an EMBL/GenBank/DDBJ whole genome shotgun (WGS) entry which is preliminary data.</text>
</comment>
<comment type="similarity">
    <text evidence="1">Belongs to the protease inhibitor I39 (alpha-2-macroglobulin) family. Bacterial alpha-2-macroglobulin subfamily.</text>
</comment>
<dbReference type="PIRSF" id="PIRSF038980">
    <property type="entry name" value="A2M_bac"/>
    <property type="match status" value="1"/>
</dbReference>
<keyword evidence="9" id="KW-1185">Reference proteome</keyword>
<dbReference type="Gene3D" id="3.50.4.10">
    <property type="entry name" value="Hepatocyte Growth Factor"/>
    <property type="match status" value="1"/>
</dbReference>
<protein>
    <submittedName>
        <fullName evidence="8">Alpha-2-macroglobulin</fullName>
    </submittedName>
</protein>
<dbReference type="InterPro" id="IPR008930">
    <property type="entry name" value="Terpenoid_cyclase/PrenylTrfase"/>
</dbReference>
<evidence type="ECO:0000259" key="7">
    <source>
        <dbReference type="SMART" id="SM01360"/>
    </source>
</evidence>
<dbReference type="InterPro" id="IPR047565">
    <property type="entry name" value="Alpha-macroglob_thiol-ester_cl"/>
</dbReference>
<dbReference type="InterPro" id="IPR003609">
    <property type="entry name" value="Pan_app"/>
</dbReference>
<dbReference type="PANTHER" id="PTHR40094:SF1">
    <property type="entry name" value="UBIQUITIN DOMAIN-CONTAINING PROTEIN"/>
    <property type="match status" value="1"/>
</dbReference>
<dbReference type="SMART" id="SM01419">
    <property type="entry name" value="Thiol-ester_cl"/>
    <property type="match status" value="1"/>
</dbReference>
<dbReference type="Pfam" id="PF17962">
    <property type="entry name" value="bMG6"/>
    <property type="match status" value="1"/>
</dbReference>
<evidence type="ECO:0000313" key="9">
    <source>
        <dbReference type="Proteomes" id="UP000233491"/>
    </source>
</evidence>
<dbReference type="InterPro" id="IPR011625">
    <property type="entry name" value="A2M_N_BRD"/>
</dbReference>
<dbReference type="InterPro" id="IPR041203">
    <property type="entry name" value="Bact_A2M_MG5"/>
</dbReference>
<dbReference type="Proteomes" id="UP000233491">
    <property type="component" value="Unassembled WGS sequence"/>
</dbReference>
<organism evidence="8 9">
    <name type="scientific">Pleomorphomonas diazotrophica</name>
    <dbReference type="NCBI Taxonomy" id="1166257"/>
    <lineage>
        <taxon>Bacteria</taxon>
        <taxon>Pseudomonadati</taxon>
        <taxon>Pseudomonadota</taxon>
        <taxon>Alphaproteobacteria</taxon>
        <taxon>Hyphomicrobiales</taxon>
        <taxon>Pleomorphomonadaceae</taxon>
        <taxon>Pleomorphomonas</taxon>
    </lineage>
</organism>
<dbReference type="SUPFAM" id="SSF48239">
    <property type="entry name" value="Terpenoid cyclases/Protein prenyltransferases"/>
    <property type="match status" value="1"/>
</dbReference>
<dbReference type="InterPro" id="IPR041246">
    <property type="entry name" value="Bact_MG10"/>
</dbReference>
<dbReference type="OrthoDB" id="9767116at2"/>
<evidence type="ECO:0000256" key="1">
    <source>
        <dbReference type="ARBA" id="ARBA00010556"/>
    </source>
</evidence>
<keyword evidence="4" id="KW-1015">Disulfide bond</keyword>
<dbReference type="EMBL" id="PJNW01000001">
    <property type="protein sequence ID" value="PKR91235.1"/>
    <property type="molecule type" value="Genomic_DNA"/>
</dbReference>
<keyword evidence="3" id="KW-0677">Repeat</keyword>
<dbReference type="InterPro" id="IPR026284">
    <property type="entry name" value="A2MG_proteobact"/>
</dbReference>
<dbReference type="InterPro" id="IPR041462">
    <property type="entry name" value="Bact_A2M_MG6"/>
</dbReference>
<evidence type="ECO:0000259" key="6">
    <source>
        <dbReference type="SMART" id="SM01359"/>
    </source>
</evidence>
<dbReference type="Pfam" id="PF00207">
    <property type="entry name" value="A2M"/>
    <property type="match status" value="1"/>
</dbReference>
<dbReference type="SMART" id="SM01359">
    <property type="entry name" value="A2M_N_2"/>
    <property type="match status" value="1"/>
</dbReference>
<dbReference type="PANTHER" id="PTHR40094">
    <property type="entry name" value="ALPHA-2-MACROGLOBULIN HOMOLOG"/>
    <property type="match status" value="1"/>
</dbReference>
<accession>A0A1I4U8D5</accession>
<evidence type="ECO:0000256" key="2">
    <source>
        <dbReference type="ARBA" id="ARBA00022729"/>
    </source>
</evidence>
<feature type="chain" id="PRO_5015065760" evidence="5">
    <location>
        <begin position="25"/>
        <end position="1825"/>
    </location>
</feature>
<dbReference type="InterPro" id="IPR049120">
    <property type="entry name" value="A2M_bMG2"/>
</dbReference>
<evidence type="ECO:0000256" key="3">
    <source>
        <dbReference type="ARBA" id="ARBA00022737"/>
    </source>
</evidence>
<dbReference type="RefSeq" id="WP_101286998.1">
    <property type="nucleotide sequence ID" value="NZ_FOUQ01000007.1"/>
</dbReference>
<dbReference type="Pfam" id="PF01835">
    <property type="entry name" value="MG2"/>
    <property type="match status" value="1"/>
</dbReference>
<dbReference type="GO" id="GO:0005576">
    <property type="term" value="C:extracellular region"/>
    <property type="evidence" value="ECO:0007669"/>
    <property type="project" value="InterPro"/>
</dbReference>
<name>A0A1I4U8D5_9HYPH</name>
<gene>
    <name evidence="8" type="ORF">CXZ10_00515</name>
</gene>
<evidence type="ECO:0000256" key="4">
    <source>
        <dbReference type="ARBA" id="ARBA00023157"/>
    </source>
</evidence>
<evidence type="ECO:0000256" key="5">
    <source>
        <dbReference type="SAM" id="SignalP"/>
    </source>
</evidence>